<dbReference type="SUPFAM" id="SSF51126">
    <property type="entry name" value="Pectin lyase-like"/>
    <property type="match status" value="1"/>
</dbReference>
<feature type="region of interest" description="Disordered" evidence="1">
    <location>
        <begin position="132"/>
        <end position="158"/>
    </location>
</feature>
<dbReference type="GO" id="GO:0005975">
    <property type="term" value="P:carbohydrate metabolic process"/>
    <property type="evidence" value="ECO:0007669"/>
    <property type="project" value="UniProtKB-ARBA"/>
</dbReference>
<evidence type="ECO:0000313" key="3">
    <source>
        <dbReference type="EMBL" id="GEO34940.1"/>
    </source>
</evidence>
<evidence type="ECO:0000313" key="4">
    <source>
        <dbReference type="Proteomes" id="UP000321181"/>
    </source>
</evidence>
<reference evidence="3 4" key="1">
    <citation type="submission" date="2019-07" db="EMBL/GenBank/DDBJ databases">
        <title>Whole genome shotgun sequence of Cellulomonas aerilata NBRC 106308.</title>
        <authorList>
            <person name="Hosoyama A."/>
            <person name="Uohara A."/>
            <person name="Ohji S."/>
            <person name="Ichikawa N."/>
        </authorList>
    </citation>
    <scope>NUCLEOTIDE SEQUENCE [LARGE SCALE GENOMIC DNA]</scope>
    <source>
        <strain evidence="3 4">NBRC 106308</strain>
    </source>
</reference>
<protein>
    <recommendedName>
        <fullName evidence="2">Right handed beta helix domain-containing protein</fullName>
    </recommendedName>
</protein>
<feature type="domain" description="Right handed beta helix" evidence="2">
    <location>
        <begin position="338"/>
        <end position="521"/>
    </location>
</feature>
<evidence type="ECO:0000256" key="1">
    <source>
        <dbReference type="SAM" id="MobiDB-lite"/>
    </source>
</evidence>
<dbReference type="Proteomes" id="UP000321181">
    <property type="component" value="Unassembled WGS sequence"/>
</dbReference>
<dbReference type="InterPro" id="IPR011050">
    <property type="entry name" value="Pectin_lyase_fold/virulence"/>
</dbReference>
<evidence type="ECO:0000259" key="2">
    <source>
        <dbReference type="Pfam" id="PF13229"/>
    </source>
</evidence>
<organism evidence="3 4">
    <name type="scientific">Cellulomonas aerilata</name>
    <dbReference type="NCBI Taxonomy" id="515326"/>
    <lineage>
        <taxon>Bacteria</taxon>
        <taxon>Bacillati</taxon>
        <taxon>Actinomycetota</taxon>
        <taxon>Actinomycetes</taxon>
        <taxon>Micrococcales</taxon>
        <taxon>Cellulomonadaceae</taxon>
        <taxon>Cellulomonas</taxon>
    </lineage>
</organism>
<dbReference type="InterPro" id="IPR012334">
    <property type="entry name" value="Pectin_lyas_fold"/>
</dbReference>
<name>A0A512DFD7_9CELL</name>
<proteinExistence type="predicted"/>
<dbReference type="Pfam" id="PF13229">
    <property type="entry name" value="Beta_helix"/>
    <property type="match status" value="1"/>
</dbReference>
<dbReference type="InterPro" id="IPR039448">
    <property type="entry name" value="Beta_helix"/>
</dbReference>
<dbReference type="EMBL" id="BJYY01000016">
    <property type="protein sequence ID" value="GEO34940.1"/>
    <property type="molecule type" value="Genomic_DNA"/>
</dbReference>
<dbReference type="InterPro" id="IPR013783">
    <property type="entry name" value="Ig-like_fold"/>
</dbReference>
<comment type="caution">
    <text evidence="3">The sequence shown here is derived from an EMBL/GenBank/DDBJ whole genome shotgun (WGS) entry which is preliminary data.</text>
</comment>
<dbReference type="Gene3D" id="2.160.20.10">
    <property type="entry name" value="Single-stranded right-handed beta-helix, Pectin lyase-like"/>
    <property type="match status" value="1"/>
</dbReference>
<dbReference type="SMART" id="SM00710">
    <property type="entry name" value="PbH1"/>
    <property type="match status" value="6"/>
</dbReference>
<sequence length="565" mass="57437">MTDVRIAHVRPIRTERAGMTLTRLARLSRLAAVALPLVLVWTPAAAATGPALTVDGRPLAGAVTAPSFTVASADLGSSVRAKFRLDGVYLGTDATLPFTWPVSATAGTHELEVRVYDEAGEQGRTAARFTVERTTTATPTPAPAPAPSTPAPAPAPGTRALTADGRPLAGATVASGVTVTAPDLGGTVKAKFRLDGAYLGTAVTLPLTWPAHAAPGAHQLEVRLYDAAGAEQGRVVADFTVAGSSSTPQPAPAPAPAPTPTPSPAPAPVRTVTVRDGAGLAAALAAATPGTTIQLADGVYTAEQQLTVGTSCTAAAPCALRGGRGAVLDGAGLSGHYGLHVKDADHWTVAGVTVRNASKGIVVDGSDRVVIDGVEVTQIGAEGIHLRAFSSDGVVRGSLVHHVGLDKPQFGEGIYIGSATSNWGTYSGGRPDASDRNVITGNRIWATGAESVDIKEGTTGGVLSGNTFDGAGMAGENSADSWVDVKGNDWLISRNTGTNALLDGFQTHVLVSGWGRRNVFTGNTATVRAAGYGFRFQDAATTGNVLRCDNTVTEAGLGSANQRCA</sequence>
<feature type="region of interest" description="Disordered" evidence="1">
    <location>
        <begin position="242"/>
        <end position="267"/>
    </location>
</feature>
<accession>A0A512DFD7</accession>
<dbReference type="Gene3D" id="2.60.40.10">
    <property type="entry name" value="Immunoglobulins"/>
    <property type="match status" value="2"/>
</dbReference>
<keyword evidence="4" id="KW-1185">Reference proteome</keyword>
<gene>
    <name evidence="3" type="ORF">CAE01nite_26650</name>
</gene>
<dbReference type="InterPro" id="IPR006626">
    <property type="entry name" value="PbH1"/>
</dbReference>
<dbReference type="AlphaFoldDB" id="A0A512DFD7"/>
<feature type="compositionally biased region" description="Pro residues" evidence="1">
    <location>
        <begin position="140"/>
        <end position="155"/>
    </location>
</feature>
<feature type="compositionally biased region" description="Pro residues" evidence="1">
    <location>
        <begin position="249"/>
        <end position="267"/>
    </location>
</feature>